<dbReference type="InterPro" id="IPR039422">
    <property type="entry name" value="MarR/SlyA-like"/>
</dbReference>
<dbReference type="InterPro" id="IPR036388">
    <property type="entry name" value="WH-like_DNA-bd_sf"/>
</dbReference>
<keyword evidence="3" id="KW-1185">Reference proteome</keyword>
<organism evidence="2 3">
    <name type="scientific">Pseudonocardia zijingensis</name>
    <dbReference type="NCBI Taxonomy" id="153376"/>
    <lineage>
        <taxon>Bacteria</taxon>
        <taxon>Bacillati</taxon>
        <taxon>Actinomycetota</taxon>
        <taxon>Actinomycetes</taxon>
        <taxon>Pseudonocardiales</taxon>
        <taxon>Pseudonocardiaceae</taxon>
        <taxon>Pseudonocardia</taxon>
    </lineage>
</organism>
<dbReference type="PRINTS" id="PR00598">
    <property type="entry name" value="HTHMARR"/>
</dbReference>
<evidence type="ECO:0000313" key="3">
    <source>
        <dbReference type="Proteomes" id="UP001499967"/>
    </source>
</evidence>
<gene>
    <name evidence="2" type="ORF">GCM10009559_43570</name>
</gene>
<feature type="domain" description="HTH marR-type" evidence="1">
    <location>
        <begin position="1"/>
        <end position="138"/>
    </location>
</feature>
<dbReference type="EMBL" id="BAAAHP010000120">
    <property type="protein sequence ID" value="GAA0945455.1"/>
    <property type="molecule type" value="Genomic_DNA"/>
</dbReference>
<dbReference type="PANTHER" id="PTHR33164:SF89">
    <property type="entry name" value="MARR FAMILY REGULATORY PROTEIN"/>
    <property type="match status" value="1"/>
</dbReference>
<proteinExistence type="predicted"/>
<reference evidence="3" key="1">
    <citation type="journal article" date="2019" name="Int. J. Syst. Evol. Microbiol.">
        <title>The Global Catalogue of Microorganisms (GCM) 10K type strain sequencing project: providing services to taxonomists for standard genome sequencing and annotation.</title>
        <authorList>
            <consortium name="The Broad Institute Genomics Platform"/>
            <consortium name="The Broad Institute Genome Sequencing Center for Infectious Disease"/>
            <person name="Wu L."/>
            <person name="Ma J."/>
        </authorList>
    </citation>
    <scope>NUCLEOTIDE SEQUENCE [LARGE SCALE GENOMIC DNA]</scope>
    <source>
        <strain evidence="3">JCM 11117</strain>
    </source>
</reference>
<dbReference type="Pfam" id="PF12802">
    <property type="entry name" value="MarR_2"/>
    <property type="match status" value="1"/>
</dbReference>
<dbReference type="RefSeq" id="WP_343943338.1">
    <property type="nucleotide sequence ID" value="NZ_BAAAHP010000120.1"/>
</dbReference>
<dbReference type="PROSITE" id="PS50995">
    <property type="entry name" value="HTH_MARR_2"/>
    <property type="match status" value="1"/>
</dbReference>
<protein>
    <recommendedName>
        <fullName evidence="1">HTH marR-type domain-containing protein</fullName>
    </recommendedName>
</protein>
<name>A0ABP4BAY1_9PSEU</name>
<dbReference type="SMART" id="SM00347">
    <property type="entry name" value="HTH_MARR"/>
    <property type="match status" value="1"/>
</dbReference>
<dbReference type="Proteomes" id="UP001499967">
    <property type="component" value="Unassembled WGS sequence"/>
</dbReference>
<dbReference type="SUPFAM" id="SSF46785">
    <property type="entry name" value="Winged helix' DNA-binding domain"/>
    <property type="match status" value="1"/>
</dbReference>
<dbReference type="InterPro" id="IPR000835">
    <property type="entry name" value="HTH_MarR-typ"/>
</dbReference>
<comment type="caution">
    <text evidence="2">The sequence shown here is derived from an EMBL/GenBank/DDBJ whole genome shotgun (WGS) entry which is preliminary data.</text>
</comment>
<dbReference type="Gene3D" id="1.10.10.10">
    <property type="entry name" value="Winged helix-like DNA-binding domain superfamily/Winged helix DNA-binding domain"/>
    <property type="match status" value="1"/>
</dbReference>
<sequence length="153" mass="16165">MPLENPPGSAFLLAAVGAHAAARFAERVAALDLTPPQVGLLGLIAASPGQSQQQVAQVLGMPPSRLVGLVDALADRGLVERRRNPDDRRLHALHITEAGRAVLDEIGAVGRAHDDALCRSLDADERETLRALLSRIAADQGLRPGVHPGYRSV</sequence>
<evidence type="ECO:0000259" key="1">
    <source>
        <dbReference type="PROSITE" id="PS50995"/>
    </source>
</evidence>
<dbReference type="InterPro" id="IPR036390">
    <property type="entry name" value="WH_DNA-bd_sf"/>
</dbReference>
<accession>A0ABP4BAY1</accession>
<dbReference type="PANTHER" id="PTHR33164">
    <property type="entry name" value="TRANSCRIPTIONAL REGULATOR, MARR FAMILY"/>
    <property type="match status" value="1"/>
</dbReference>
<evidence type="ECO:0000313" key="2">
    <source>
        <dbReference type="EMBL" id="GAA0945455.1"/>
    </source>
</evidence>